<dbReference type="STRING" id="3821.A0A151R9T7"/>
<name>A0A151R9T7_CAJCA</name>
<dbReference type="OrthoDB" id="2011645at2759"/>
<dbReference type="GO" id="GO:0046872">
    <property type="term" value="F:metal ion binding"/>
    <property type="evidence" value="ECO:0007669"/>
    <property type="project" value="UniProtKB-KW"/>
</dbReference>
<organism evidence="8 9">
    <name type="scientific">Cajanus cajan</name>
    <name type="common">Pigeon pea</name>
    <name type="synonym">Cajanus indicus</name>
    <dbReference type="NCBI Taxonomy" id="3821"/>
    <lineage>
        <taxon>Eukaryota</taxon>
        <taxon>Viridiplantae</taxon>
        <taxon>Streptophyta</taxon>
        <taxon>Embryophyta</taxon>
        <taxon>Tracheophyta</taxon>
        <taxon>Spermatophyta</taxon>
        <taxon>Magnoliopsida</taxon>
        <taxon>eudicotyledons</taxon>
        <taxon>Gunneridae</taxon>
        <taxon>Pentapetalae</taxon>
        <taxon>rosids</taxon>
        <taxon>fabids</taxon>
        <taxon>Fabales</taxon>
        <taxon>Fabaceae</taxon>
        <taxon>Papilionoideae</taxon>
        <taxon>50 kb inversion clade</taxon>
        <taxon>NPAAA clade</taxon>
        <taxon>indigoferoid/millettioid clade</taxon>
        <taxon>Phaseoleae</taxon>
        <taxon>Cajanus</taxon>
    </lineage>
</organism>
<dbReference type="OMA" id="NFQYTSH"/>
<feature type="chain" id="PRO_5007587801" description="Basic blue protein" evidence="6">
    <location>
        <begin position="27"/>
        <end position="123"/>
    </location>
</feature>
<dbReference type="InterPro" id="IPR028871">
    <property type="entry name" value="BlueCu_1_BS"/>
</dbReference>
<dbReference type="InterPro" id="IPR008972">
    <property type="entry name" value="Cupredoxin"/>
</dbReference>
<evidence type="ECO:0000259" key="7">
    <source>
        <dbReference type="PROSITE" id="PS51485"/>
    </source>
</evidence>
<keyword evidence="3" id="KW-1015">Disulfide bond</keyword>
<dbReference type="FunFam" id="2.60.40.420:FF:000013">
    <property type="entry name" value="basic blue protein-like"/>
    <property type="match status" value="1"/>
</dbReference>
<sequence length="123" mass="13478">MAEGRSIGASMVLLCVLVLYSEMVYAETYVVGDAAGWTFNSSHWPDGTSFKAGDVLEFHYPPLMHDVVQVDELGYNTCFPVLGRSTFHFSGNDRIVLSSGTNYFICAVPFHCQEGMKIAVNAA</sequence>
<protein>
    <recommendedName>
        <fullName evidence="4">Basic blue protein</fullName>
    </recommendedName>
    <alternativeName>
        <fullName evidence="5">Plantacyanin</fullName>
    </alternativeName>
</protein>
<proteinExistence type="predicted"/>
<dbReference type="Gramene" id="C.cajan_36963.t">
    <property type="protein sequence ID" value="C.cajan_36963.t"/>
    <property type="gene ID" value="C.cajan_36963"/>
</dbReference>
<dbReference type="Pfam" id="PF02298">
    <property type="entry name" value="Cu_bind_like"/>
    <property type="match status" value="1"/>
</dbReference>
<reference evidence="8" key="1">
    <citation type="journal article" date="2012" name="Nat. Biotechnol.">
        <title>Draft genome sequence of pigeonpea (Cajanus cajan), an orphan legume crop of resource-poor farmers.</title>
        <authorList>
            <person name="Varshney R.K."/>
            <person name="Chen W."/>
            <person name="Li Y."/>
            <person name="Bharti A.K."/>
            <person name="Saxena R.K."/>
            <person name="Schlueter J.A."/>
            <person name="Donoghue M.T."/>
            <person name="Azam S."/>
            <person name="Fan G."/>
            <person name="Whaley A.M."/>
            <person name="Farmer A.D."/>
            <person name="Sheridan J."/>
            <person name="Iwata A."/>
            <person name="Tuteja R."/>
            <person name="Penmetsa R.V."/>
            <person name="Wu W."/>
            <person name="Upadhyaya H.D."/>
            <person name="Yang S.P."/>
            <person name="Shah T."/>
            <person name="Saxena K.B."/>
            <person name="Michael T."/>
            <person name="McCombie W.R."/>
            <person name="Yang B."/>
            <person name="Zhang G."/>
            <person name="Yang H."/>
            <person name="Wang J."/>
            <person name="Spillane C."/>
            <person name="Cook D.R."/>
            <person name="May G.D."/>
            <person name="Xu X."/>
            <person name="Jackson S.A."/>
        </authorList>
    </citation>
    <scope>NUCLEOTIDE SEQUENCE [LARGE SCALE GENOMIC DNA]</scope>
</reference>
<dbReference type="AlphaFoldDB" id="A0A151R9T7"/>
<dbReference type="CDD" id="cd11013">
    <property type="entry name" value="Plantacyanin"/>
    <property type="match status" value="1"/>
</dbReference>
<dbReference type="GO" id="GO:0009055">
    <property type="term" value="F:electron transfer activity"/>
    <property type="evidence" value="ECO:0007669"/>
    <property type="project" value="InterPro"/>
</dbReference>
<dbReference type="PANTHER" id="PTHR33021:SF341">
    <property type="entry name" value="BASIC BLUE PROTEIN-LIKE"/>
    <property type="match status" value="1"/>
</dbReference>
<keyword evidence="2" id="KW-0186">Copper</keyword>
<evidence type="ECO:0000313" key="9">
    <source>
        <dbReference type="Proteomes" id="UP000075243"/>
    </source>
</evidence>
<dbReference type="GO" id="GO:0005886">
    <property type="term" value="C:plasma membrane"/>
    <property type="evidence" value="ECO:0007669"/>
    <property type="project" value="TreeGrafter"/>
</dbReference>
<evidence type="ECO:0000256" key="5">
    <source>
        <dbReference type="ARBA" id="ARBA00082491"/>
    </source>
</evidence>
<evidence type="ECO:0000256" key="6">
    <source>
        <dbReference type="SAM" id="SignalP"/>
    </source>
</evidence>
<feature type="domain" description="Phytocyanin" evidence="7">
    <location>
        <begin position="27"/>
        <end position="123"/>
    </location>
</feature>
<evidence type="ECO:0000256" key="3">
    <source>
        <dbReference type="ARBA" id="ARBA00023157"/>
    </source>
</evidence>
<dbReference type="Proteomes" id="UP000075243">
    <property type="component" value="Unassembled WGS sequence"/>
</dbReference>
<dbReference type="PROSITE" id="PS00196">
    <property type="entry name" value="COPPER_BLUE"/>
    <property type="match status" value="1"/>
</dbReference>
<evidence type="ECO:0000256" key="1">
    <source>
        <dbReference type="ARBA" id="ARBA00022723"/>
    </source>
</evidence>
<dbReference type="InterPro" id="IPR039391">
    <property type="entry name" value="Phytocyanin-like"/>
</dbReference>
<dbReference type="Gene3D" id="2.60.40.420">
    <property type="entry name" value="Cupredoxins - blue copper proteins"/>
    <property type="match status" value="1"/>
</dbReference>
<dbReference type="InterPro" id="IPR003245">
    <property type="entry name" value="Phytocyanin_dom"/>
</dbReference>
<dbReference type="EMBL" id="KQ483922">
    <property type="protein sequence ID" value="KYP39259.1"/>
    <property type="molecule type" value="Genomic_DNA"/>
</dbReference>
<dbReference type="PANTHER" id="PTHR33021">
    <property type="entry name" value="BLUE COPPER PROTEIN"/>
    <property type="match status" value="1"/>
</dbReference>
<dbReference type="SUPFAM" id="SSF49503">
    <property type="entry name" value="Cupredoxins"/>
    <property type="match status" value="1"/>
</dbReference>
<keyword evidence="6" id="KW-0732">Signal</keyword>
<gene>
    <name evidence="8" type="ORF">KK1_039436</name>
</gene>
<evidence type="ECO:0000313" key="8">
    <source>
        <dbReference type="EMBL" id="KYP39259.1"/>
    </source>
</evidence>
<accession>A0A151R9T7</accession>
<evidence type="ECO:0000256" key="2">
    <source>
        <dbReference type="ARBA" id="ARBA00023008"/>
    </source>
</evidence>
<dbReference type="PROSITE" id="PS51485">
    <property type="entry name" value="PHYTOCYANIN"/>
    <property type="match status" value="1"/>
</dbReference>
<evidence type="ECO:0000256" key="4">
    <source>
        <dbReference type="ARBA" id="ARBA00071970"/>
    </source>
</evidence>
<feature type="signal peptide" evidence="6">
    <location>
        <begin position="1"/>
        <end position="26"/>
    </location>
</feature>
<dbReference type="InterPro" id="IPR041844">
    <property type="entry name" value="Plantacyanin"/>
</dbReference>
<keyword evidence="1" id="KW-0479">Metal-binding</keyword>
<keyword evidence="9" id="KW-1185">Reference proteome</keyword>